<evidence type="ECO:0000256" key="2">
    <source>
        <dbReference type="SAM" id="MobiDB-lite"/>
    </source>
</evidence>
<dbReference type="EMBL" id="JAKOGI010000236">
    <property type="protein sequence ID" value="KAJ8438940.1"/>
    <property type="molecule type" value="Genomic_DNA"/>
</dbReference>
<keyword evidence="1" id="KW-0677">Repeat</keyword>
<dbReference type="OrthoDB" id="271862at2759"/>
<dbReference type="InterPro" id="IPR013761">
    <property type="entry name" value="SAM/pointed_sf"/>
</dbReference>
<name>A0A9Q1K9P8_9CARY</name>
<evidence type="ECO:0000313" key="5">
    <source>
        <dbReference type="Proteomes" id="UP001153076"/>
    </source>
</evidence>
<dbReference type="PANTHER" id="PTHR10627:SF68">
    <property type="entry name" value="F26K24.15 PROTEIN-RELATED"/>
    <property type="match status" value="1"/>
</dbReference>
<sequence length="338" mass="37279">MGLSERELSIDESGSRINFVPFTRNLVVCLLGRVSAAWQRIPFAGTTGIMVYMPQPPTSEASFCFPPKLWLTSYEMVKPKQKHLAAVVVKSSSSQNSAGNPLNIVDSDLSVEDNWVIVRKRTVNILIPSLPGTEPSTLLDPGQAQLLGNMHSTSANDITQLPDEICQAERNDQSLCLSPKADIPSVRGAHPSSDNVVGSMRPSEPSPQKMNSEQQLTALRSLHKEKRNIMHKTSAGLKPCRPFRPSELFAVSNMVSATIFRDKIMKASNLERKIVRAGGLDSWLSSLGLEQFTRIFRGKKINKFQLANLSMKKLKDMGACAVGPRRKLIHAIECAILF</sequence>
<dbReference type="SMART" id="SM00454">
    <property type="entry name" value="SAM"/>
    <property type="match status" value="1"/>
</dbReference>
<evidence type="ECO:0000313" key="4">
    <source>
        <dbReference type="EMBL" id="KAJ8438940.1"/>
    </source>
</evidence>
<gene>
    <name evidence="4" type="ORF">Cgig2_012835</name>
</gene>
<dbReference type="Pfam" id="PF07647">
    <property type="entry name" value="SAM_2"/>
    <property type="match status" value="1"/>
</dbReference>
<keyword evidence="5" id="KW-1185">Reference proteome</keyword>
<dbReference type="PROSITE" id="PS50105">
    <property type="entry name" value="SAM_DOMAIN"/>
    <property type="match status" value="1"/>
</dbReference>
<protein>
    <recommendedName>
        <fullName evidence="3">SAM domain-containing protein</fullName>
    </recommendedName>
</protein>
<accession>A0A9Q1K9P8</accession>
<feature type="domain" description="SAM" evidence="3">
    <location>
        <begin position="280"/>
        <end position="333"/>
    </location>
</feature>
<evidence type="ECO:0000256" key="1">
    <source>
        <dbReference type="ARBA" id="ARBA00022737"/>
    </source>
</evidence>
<dbReference type="Gene3D" id="1.10.150.50">
    <property type="entry name" value="Transcription Factor, Ets-1"/>
    <property type="match status" value="1"/>
</dbReference>
<dbReference type="CDD" id="cd09487">
    <property type="entry name" value="SAM_superfamily"/>
    <property type="match status" value="1"/>
</dbReference>
<dbReference type="InterPro" id="IPR001660">
    <property type="entry name" value="SAM"/>
</dbReference>
<comment type="caution">
    <text evidence="4">The sequence shown here is derived from an EMBL/GenBank/DDBJ whole genome shotgun (WGS) entry which is preliminary data.</text>
</comment>
<evidence type="ECO:0000259" key="3">
    <source>
        <dbReference type="PROSITE" id="PS50105"/>
    </source>
</evidence>
<feature type="region of interest" description="Disordered" evidence="2">
    <location>
        <begin position="178"/>
        <end position="211"/>
    </location>
</feature>
<dbReference type="AlphaFoldDB" id="A0A9Q1K9P8"/>
<dbReference type="SUPFAM" id="SSF47769">
    <property type="entry name" value="SAM/Pointed domain"/>
    <property type="match status" value="1"/>
</dbReference>
<dbReference type="PANTHER" id="PTHR10627">
    <property type="entry name" value="SCP160"/>
    <property type="match status" value="1"/>
</dbReference>
<proteinExistence type="predicted"/>
<dbReference type="Proteomes" id="UP001153076">
    <property type="component" value="Unassembled WGS sequence"/>
</dbReference>
<organism evidence="4 5">
    <name type="scientific">Carnegiea gigantea</name>
    <dbReference type="NCBI Taxonomy" id="171969"/>
    <lineage>
        <taxon>Eukaryota</taxon>
        <taxon>Viridiplantae</taxon>
        <taxon>Streptophyta</taxon>
        <taxon>Embryophyta</taxon>
        <taxon>Tracheophyta</taxon>
        <taxon>Spermatophyta</taxon>
        <taxon>Magnoliopsida</taxon>
        <taxon>eudicotyledons</taxon>
        <taxon>Gunneridae</taxon>
        <taxon>Pentapetalae</taxon>
        <taxon>Caryophyllales</taxon>
        <taxon>Cactineae</taxon>
        <taxon>Cactaceae</taxon>
        <taxon>Cactoideae</taxon>
        <taxon>Echinocereeae</taxon>
        <taxon>Carnegiea</taxon>
    </lineage>
</organism>
<reference evidence="4" key="1">
    <citation type="submission" date="2022-04" db="EMBL/GenBank/DDBJ databases">
        <title>Carnegiea gigantea Genome sequencing and assembly v2.</title>
        <authorList>
            <person name="Copetti D."/>
            <person name="Sanderson M.J."/>
            <person name="Burquez A."/>
            <person name="Wojciechowski M.F."/>
        </authorList>
    </citation>
    <scope>NUCLEOTIDE SEQUENCE</scope>
    <source>
        <strain evidence="4">SGP5-SGP5p</strain>
        <tissue evidence="4">Aerial part</tissue>
    </source>
</reference>